<dbReference type="Proteomes" id="UP001056500">
    <property type="component" value="Chromosome"/>
</dbReference>
<gene>
    <name evidence="3" type="ORF">NDK47_04765</name>
</gene>
<evidence type="ECO:0000259" key="2">
    <source>
        <dbReference type="PROSITE" id="PS50995"/>
    </source>
</evidence>
<dbReference type="RefSeq" id="WP_251873724.1">
    <property type="nucleotide sequence ID" value="NZ_CP098755.1"/>
</dbReference>
<dbReference type="Gene3D" id="1.10.10.10">
    <property type="entry name" value="Winged helix-like DNA-binding domain superfamily/Winged helix DNA-binding domain"/>
    <property type="match status" value="1"/>
</dbReference>
<organism evidence="3 4">
    <name type="scientific">Brevibacillus ruminantium</name>
    <dbReference type="NCBI Taxonomy" id="2950604"/>
    <lineage>
        <taxon>Bacteria</taxon>
        <taxon>Bacillati</taxon>
        <taxon>Bacillota</taxon>
        <taxon>Bacilli</taxon>
        <taxon>Bacillales</taxon>
        <taxon>Paenibacillaceae</taxon>
        <taxon>Brevibacillus</taxon>
    </lineage>
</organism>
<dbReference type="PANTHER" id="PTHR33164">
    <property type="entry name" value="TRANSCRIPTIONAL REGULATOR, MARR FAMILY"/>
    <property type="match status" value="1"/>
</dbReference>
<evidence type="ECO:0000313" key="4">
    <source>
        <dbReference type="Proteomes" id="UP001056500"/>
    </source>
</evidence>
<name>A0ABY4WIJ3_9BACL</name>
<dbReference type="InterPro" id="IPR000835">
    <property type="entry name" value="HTH_MarR-typ"/>
</dbReference>
<dbReference type="InterPro" id="IPR036388">
    <property type="entry name" value="WH-like_DNA-bd_sf"/>
</dbReference>
<keyword evidence="4" id="KW-1185">Reference proteome</keyword>
<dbReference type="SMART" id="SM00347">
    <property type="entry name" value="HTH_MARR"/>
    <property type="match status" value="1"/>
</dbReference>
<protein>
    <submittedName>
        <fullName evidence="3">MarR family transcriptional regulator</fullName>
    </submittedName>
</protein>
<sequence>MTDQDNVMHFVEYYVEFHRKISTEWHRRLDRIISGSQAMILKTLGMKGRQKVSTLAEMLRITPGAVTSLSDKLIVNGYATRIRDETDRRVVYLEITDQGREVMQKYRAESRAAVKQFFAGLSEEDIQHLTRIYEQVLQNLHHGNEGKCE</sequence>
<dbReference type="EMBL" id="CP098755">
    <property type="protein sequence ID" value="USG66616.1"/>
    <property type="molecule type" value="Genomic_DNA"/>
</dbReference>
<dbReference type="PANTHER" id="PTHR33164:SF43">
    <property type="entry name" value="HTH-TYPE TRANSCRIPTIONAL REPRESSOR YETL"/>
    <property type="match status" value="1"/>
</dbReference>
<accession>A0ABY4WIJ3</accession>
<evidence type="ECO:0000313" key="3">
    <source>
        <dbReference type="EMBL" id="USG66616.1"/>
    </source>
</evidence>
<dbReference type="Pfam" id="PF01047">
    <property type="entry name" value="MarR"/>
    <property type="match status" value="1"/>
</dbReference>
<feature type="domain" description="HTH marR-type" evidence="2">
    <location>
        <begin position="1"/>
        <end position="138"/>
    </location>
</feature>
<keyword evidence="1" id="KW-0238">DNA-binding</keyword>
<dbReference type="PROSITE" id="PS50995">
    <property type="entry name" value="HTH_MARR_2"/>
    <property type="match status" value="1"/>
</dbReference>
<dbReference type="InterPro" id="IPR039422">
    <property type="entry name" value="MarR/SlyA-like"/>
</dbReference>
<evidence type="ECO:0000256" key="1">
    <source>
        <dbReference type="ARBA" id="ARBA00023125"/>
    </source>
</evidence>
<dbReference type="PRINTS" id="PR00598">
    <property type="entry name" value="HTHMARR"/>
</dbReference>
<dbReference type="InterPro" id="IPR036390">
    <property type="entry name" value="WH_DNA-bd_sf"/>
</dbReference>
<dbReference type="SUPFAM" id="SSF46785">
    <property type="entry name" value="Winged helix' DNA-binding domain"/>
    <property type="match status" value="1"/>
</dbReference>
<reference evidence="3" key="1">
    <citation type="submission" date="2022-06" db="EMBL/GenBank/DDBJ databases">
        <title>Genome sequencing of Brevibacillus sp. BB3-R1.</title>
        <authorList>
            <person name="Heo J."/>
            <person name="Lee D."/>
            <person name="Won M."/>
            <person name="Han B.-H."/>
            <person name="Hong S.-B."/>
            <person name="Kwon S.-W."/>
        </authorList>
    </citation>
    <scope>NUCLEOTIDE SEQUENCE</scope>
    <source>
        <strain evidence="3">BB3-R1</strain>
    </source>
</reference>
<proteinExistence type="predicted"/>